<dbReference type="RefSeq" id="WP_425308062.1">
    <property type="nucleotide sequence ID" value="NZ_CP154795.1"/>
</dbReference>
<reference evidence="16 17" key="1">
    <citation type="submission" date="2024-04" db="EMBL/GenBank/DDBJ databases">
        <title>Isolation of an actinomycete strain from pig manure.</title>
        <authorList>
            <person name="Gong T."/>
            <person name="Yu Z."/>
            <person name="An M."/>
            <person name="Wei C."/>
            <person name="Yang W."/>
            <person name="Liu L."/>
        </authorList>
    </citation>
    <scope>NUCLEOTIDE SEQUENCE [LARGE SCALE GENOMIC DNA]</scope>
    <source>
        <strain evidence="16 17">ZF39</strain>
    </source>
</reference>
<dbReference type="CDD" id="cd00075">
    <property type="entry name" value="HATPase"/>
    <property type="match status" value="1"/>
</dbReference>
<keyword evidence="7" id="KW-0547">Nucleotide-binding</keyword>
<evidence type="ECO:0000313" key="16">
    <source>
        <dbReference type="EMBL" id="XAN06630.1"/>
    </source>
</evidence>
<dbReference type="InterPro" id="IPR003660">
    <property type="entry name" value="HAMP_dom"/>
</dbReference>
<keyword evidence="17" id="KW-1185">Reference proteome</keyword>
<keyword evidence="9" id="KW-0067">ATP-binding</keyword>
<sequence>MKRLSVRLFVSHLAVALVGGLVTFVLVRLLVPRLYDEAAHGMGLGRGGPGGGAGGQGMGPGGELRELIATAVDQSLLIGVIAGAIAAMLIGLFASWRLLKPLREMQHATRQLAAGDYRLQVERPGTTELADLAEDVNALAGALASTDQRRVRLISDVAHEMRTPLTVIDGYVEGMIDGVFVAEPERLAQISTEVRRLRRLADDLSTLSRVEEGQLELDMAEVDLAEVVERTVTRLEPQFGEAGVRLHTLMPGRFTVRVDADRLGQVIANLLGNALRATRDRAGGEVLVGVARKSESGRPVARLTVTDNGVGLAGDEPTKIFERFYRAAPARDTEGSGIGLTIARDIVRAHGGELAANSPGPGRGATLTLTLPLV</sequence>
<evidence type="ECO:0000256" key="7">
    <source>
        <dbReference type="ARBA" id="ARBA00022741"/>
    </source>
</evidence>
<comment type="catalytic activity">
    <reaction evidence="1">
        <text>ATP + protein L-histidine = ADP + protein N-phospho-L-histidine.</text>
        <dbReference type="EC" id="2.7.13.3"/>
    </reaction>
</comment>
<feature type="transmembrane region" description="Helical" evidence="13">
    <location>
        <begin position="12"/>
        <end position="31"/>
    </location>
</feature>
<organism evidence="16 17">
    <name type="scientific">Ammonicoccus fulvus</name>
    <dbReference type="NCBI Taxonomy" id="3138240"/>
    <lineage>
        <taxon>Bacteria</taxon>
        <taxon>Bacillati</taxon>
        <taxon>Actinomycetota</taxon>
        <taxon>Actinomycetes</taxon>
        <taxon>Propionibacteriales</taxon>
        <taxon>Propionibacteriaceae</taxon>
        <taxon>Ammonicoccus</taxon>
    </lineage>
</organism>
<dbReference type="PROSITE" id="PS50109">
    <property type="entry name" value="HIS_KIN"/>
    <property type="match status" value="1"/>
</dbReference>
<dbReference type="GO" id="GO:0016301">
    <property type="term" value="F:kinase activity"/>
    <property type="evidence" value="ECO:0007669"/>
    <property type="project" value="UniProtKB-KW"/>
</dbReference>
<dbReference type="Pfam" id="PF00512">
    <property type="entry name" value="HisKA"/>
    <property type="match status" value="1"/>
</dbReference>
<dbReference type="InterPro" id="IPR036890">
    <property type="entry name" value="HATPase_C_sf"/>
</dbReference>
<dbReference type="Pfam" id="PF02518">
    <property type="entry name" value="HATPase_c"/>
    <property type="match status" value="1"/>
</dbReference>
<dbReference type="Pfam" id="PF00672">
    <property type="entry name" value="HAMP"/>
    <property type="match status" value="1"/>
</dbReference>
<dbReference type="EMBL" id="CP154795">
    <property type="protein sequence ID" value="XAN06630.1"/>
    <property type="molecule type" value="Genomic_DNA"/>
</dbReference>
<dbReference type="InterPro" id="IPR036097">
    <property type="entry name" value="HisK_dim/P_sf"/>
</dbReference>
<evidence type="ECO:0000313" key="17">
    <source>
        <dbReference type="Proteomes" id="UP001442841"/>
    </source>
</evidence>
<dbReference type="PANTHER" id="PTHR42878">
    <property type="entry name" value="TWO-COMPONENT HISTIDINE KINASE"/>
    <property type="match status" value="1"/>
</dbReference>
<dbReference type="SMART" id="SM00304">
    <property type="entry name" value="HAMP"/>
    <property type="match status" value="1"/>
</dbReference>
<keyword evidence="11" id="KW-0902">Two-component regulatory system</keyword>
<keyword evidence="13" id="KW-0472">Membrane</keyword>
<comment type="subcellular location">
    <subcellularLocation>
        <location evidence="2">Cell membrane</location>
    </subcellularLocation>
</comment>
<dbReference type="PROSITE" id="PS50885">
    <property type="entry name" value="HAMP"/>
    <property type="match status" value="1"/>
</dbReference>
<evidence type="ECO:0000256" key="13">
    <source>
        <dbReference type="SAM" id="Phobius"/>
    </source>
</evidence>
<feature type="transmembrane region" description="Helical" evidence="13">
    <location>
        <begin position="76"/>
        <end position="96"/>
    </location>
</feature>
<dbReference type="Proteomes" id="UP001442841">
    <property type="component" value="Chromosome"/>
</dbReference>
<evidence type="ECO:0000256" key="11">
    <source>
        <dbReference type="ARBA" id="ARBA00023012"/>
    </source>
</evidence>
<keyword evidence="4" id="KW-0597">Phosphoprotein</keyword>
<evidence type="ECO:0000256" key="9">
    <source>
        <dbReference type="ARBA" id="ARBA00022840"/>
    </source>
</evidence>
<dbReference type="Gene3D" id="6.10.340.10">
    <property type="match status" value="1"/>
</dbReference>
<name>A0ABZ3FLT8_9ACTN</name>
<dbReference type="CDD" id="cd00082">
    <property type="entry name" value="HisKA"/>
    <property type="match status" value="1"/>
</dbReference>
<dbReference type="Gene3D" id="1.10.287.130">
    <property type="match status" value="1"/>
</dbReference>
<keyword evidence="10 13" id="KW-1133">Transmembrane helix</keyword>
<evidence type="ECO:0000256" key="3">
    <source>
        <dbReference type="ARBA" id="ARBA00012438"/>
    </source>
</evidence>
<dbReference type="InterPro" id="IPR003594">
    <property type="entry name" value="HATPase_dom"/>
</dbReference>
<dbReference type="InterPro" id="IPR005467">
    <property type="entry name" value="His_kinase_dom"/>
</dbReference>
<evidence type="ECO:0000256" key="5">
    <source>
        <dbReference type="ARBA" id="ARBA00022679"/>
    </source>
</evidence>
<keyword evidence="6 13" id="KW-0812">Transmembrane</keyword>
<evidence type="ECO:0000256" key="4">
    <source>
        <dbReference type="ARBA" id="ARBA00022553"/>
    </source>
</evidence>
<evidence type="ECO:0000259" key="14">
    <source>
        <dbReference type="PROSITE" id="PS50109"/>
    </source>
</evidence>
<evidence type="ECO:0000256" key="12">
    <source>
        <dbReference type="ARBA" id="ARBA00039401"/>
    </source>
</evidence>
<feature type="domain" description="Histidine kinase" evidence="14">
    <location>
        <begin position="156"/>
        <end position="374"/>
    </location>
</feature>
<dbReference type="SUPFAM" id="SSF55874">
    <property type="entry name" value="ATPase domain of HSP90 chaperone/DNA topoisomerase II/histidine kinase"/>
    <property type="match status" value="1"/>
</dbReference>
<evidence type="ECO:0000256" key="8">
    <source>
        <dbReference type="ARBA" id="ARBA00022777"/>
    </source>
</evidence>
<dbReference type="EC" id="2.7.13.3" evidence="3"/>
<feature type="domain" description="HAMP" evidence="15">
    <location>
        <begin position="96"/>
        <end position="148"/>
    </location>
</feature>
<keyword evidence="8 16" id="KW-0418">Kinase</keyword>
<dbReference type="PANTHER" id="PTHR42878:SF7">
    <property type="entry name" value="SENSOR HISTIDINE KINASE GLRK"/>
    <property type="match status" value="1"/>
</dbReference>
<keyword evidence="5" id="KW-0808">Transferase</keyword>
<dbReference type="SMART" id="SM00388">
    <property type="entry name" value="HisKA"/>
    <property type="match status" value="1"/>
</dbReference>
<dbReference type="Gene3D" id="3.30.565.10">
    <property type="entry name" value="Histidine kinase-like ATPase, C-terminal domain"/>
    <property type="match status" value="1"/>
</dbReference>
<dbReference type="InterPro" id="IPR003661">
    <property type="entry name" value="HisK_dim/P_dom"/>
</dbReference>
<dbReference type="InterPro" id="IPR050351">
    <property type="entry name" value="BphY/WalK/GraS-like"/>
</dbReference>
<dbReference type="PRINTS" id="PR00344">
    <property type="entry name" value="BCTRLSENSOR"/>
</dbReference>
<protein>
    <recommendedName>
        <fullName evidence="12">Sensor-like histidine kinase SenX3</fullName>
        <ecNumber evidence="3">2.7.13.3</ecNumber>
    </recommendedName>
</protein>
<dbReference type="CDD" id="cd06225">
    <property type="entry name" value="HAMP"/>
    <property type="match status" value="1"/>
</dbReference>
<accession>A0ABZ3FLT8</accession>
<dbReference type="SUPFAM" id="SSF47384">
    <property type="entry name" value="Homodimeric domain of signal transducing histidine kinase"/>
    <property type="match status" value="1"/>
</dbReference>
<dbReference type="SMART" id="SM00387">
    <property type="entry name" value="HATPase_c"/>
    <property type="match status" value="1"/>
</dbReference>
<evidence type="ECO:0000256" key="6">
    <source>
        <dbReference type="ARBA" id="ARBA00022692"/>
    </source>
</evidence>
<evidence type="ECO:0000256" key="1">
    <source>
        <dbReference type="ARBA" id="ARBA00000085"/>
    </source>
</evidence>
<dbReference type="InterPro" id="IPR004358">
    <property type="entry name" value="Sig_transdc_His_kin-like_C"/>
</dbReference>
<evidence type="ECO:0000256" key="2">
    <source>
        <dbReference type="ARBA" id="ARBA00004236"/>
    </source>
</evidence>
<evidence type="ECO:0000259" key="15">
    <source>
        <dbReference type="PROSITE" id="PS50885"/>
    </source>
</evidence>
<proteinExistence type="predicted"/>
<dbReference type="SUPFAM" id="SSF158472">
    <property type="entry name" value="HAMP domain-like"/>
    <property type="match status" value="1"/>
</dbReference>
<evidence type="ECO:0000256" key="10">
    <source>
        <dbReference type="ARBA" id="ARBA00022989"/>
    </source>
</evidence>
<gene>
    <name evidence="16" type="ORF">AADG42_04675</name>
</gene>